<dbReference type="EMBL" id="MRBO01000482">
    <property type="protein sequence ID" value="KAB2583994.1"/>
    <property type="molecule type" value="Genomic_DNA"/>
</dbReference>
<dbReference type="AlphaFoldDB" id="A0A5N5E7L3"/>
<evidence type="ECO:0000313" key="1">
    <source>
        <dbReference type="EMBL" id="KAB2583994.1"/>
    </source>
</evidence>
<dbReference type="Proteomes" id="UP000325576">
    <property type="component" value="Unassembled WGS sequence"/>
</dbReference>
<gene>
    <name evidence="1" type="ORF">BS297_17765</name>
</gene>
<evidence type="ECO:0000313" key="2">
    <source>
        <dbReference type="Proteomes" id="UP000325576"/>
    </source>
</evidence>
<comment type="caution">
    <text evidence="1">The sequence shown here is derived from an EMBL/GenBank/DDBJ whole genome shotgun (WGS) entry which is preliminary data.</text>
</comment>
<sequence length="111" mass="12291">MTDLLTALHEIATREEQLTAEINRRANEYGYESVSVHDRINYRVAAFPSLLALAQQLAQQALEAESTVAKVGSIRCQVCDNPLSDGPGCCVSDAGRPHWYETDDLHAAFER</sequence>
<reference evidence="1 2" key="1">
    <citation type="journal article" date="2017" name="Poromechanics V (2013)">
        <title>Genomic Characterization of the Arsenic-Tolerant Actinobacterium, &lt;i&gt;Rhodococcus erythropolis&lt;/i&gt; S43.</title>
        <authorList>
            <person name="Retamal-Morales G."/>
            <person name="Mehnert M."/>
            <person name="Schwabe R."/>
            <person name="Tischler D."/>
            <person name="Schloemann M."/>
            <person name="Levican G.J."/>
        </authorList>
    </citation>
    <scope>NUCLEOTIDE SEQUENCE [LARGE SCALE GENOMIC DNA]</scope>
    <source>
        <strain evidence="1 2">S43</strain>
    </source>
</reference>
<accession>A0A5N5E7L3</accession>
<protein>
    <submittedName>
        <fullName evidence="1">Uncharacterized protein</fullName>
    </submittedName>
</protein>
<name>A0A5N5E7L3_RHOER</name>
<organism evidence="1 2">
    <name type="scientific">Rhodococcus erythropolis</name>
    <name type="common">Arthrobacter picolinophilus</name>
    <dbReference type="NCBI Taxonomy" id="1833"/>
    <lineage>
        <taxon>Bacteria</taxon>
        <taxon>Bacillati</taxon>
        <taxon>Actinomycetota</taxon>
        <taxon>Actinomycetes</taxon>
        <taxon>Mycobacteriales</taxon>
        <taxon>Nocardiaceae</taxon>
        <taxon>Rhodococcus</taxon>
        <taxon>Rhodococcus erythropolis group</taxon>
    </lineage>
</organism>
<proteinExistence type="predicted"/>